<dbReference type="AlphaFoldDB" id="A0A6A6GI65"/>
<accession>A0A6A6GI65</accession>
<dbReference type="EMBL" id="ML992503">
    <property type="protein sequence ID" value="KAF2225396.1"/>
    <property type="molecule type" value="Genomic_DNA"/>
</dbReference>
<keyword evidence="2" id="KW-1185">Reference proteome</keyword>
<evidence type="ECO:0000313" key="2">
    <source>
        <dbReference type="Proteomes" id="UP000799538"/>
    </source>
</evidence>
<name>A0A6A6GI65_9PEZI</name>
<dbReference type="Proteomes" id="UP000799538">
    <property type="component" value="Unassembled WGS sequence"/>
</dbReference>
<organism evidence="1 2">
    <name type="scientific">Elsinoe ampelina</name>
    <dbReference type="NCBI Taxonomy" id="302913"/>
    <lineage>
        <taxon>Eukaryota</taxon>
        <taxon>Fungi</taxon>
        <taxon>Dikarya</taxon>
        <taxon>Ascomycota</taxon>
        <taxon>Pezizomycotina</taxon>
        <taxon>Dothideomycetes</taxon>
        <taxon>Dothideomycetidae</taxon>
        <taxon>Myriangiales</taxon>
        <taxon>Elsinoaceae</taxon>
        <taxon>Elsinoe</taxon>
    </lineage>
</organism>
<proteinExistence type="predicted"/>
<feature type="non-terminal residue" evidence="1">
    <location>
        <position position="1"/>
    </location>
</feature>
<sequence length="184" mass="20744">AQDRLIIQHLQLKLPDRQKFLLQPAGTIPHTKSRNMAAVYITSSQREAIDEMTSYFSEILGQVTNDVDSGLERASDRPSFQLLLGNHGGDPRAAANADTMRRMHAFIVVFYDKIKKRDTDGEESLCGRDMKAAASKHASGTKEELDAVRQFTGKAFQMIRRHYGIEEARVHMLEFANSAVYEMV</sequence>
<evidence type="ECO:0000313" key="1">
    <source>
        <dbReference type="EMBL" id="KAF2225396.1"/>
    </source>
</evidence>
<reference evidence="2" key="1">
    <citation type="journal article" date="2020" name="Stud. Mycol.">
        <title>101 Dothideomycetes genomes: A test case for predicting lifestyles and emergence of pathogens.</title>
        <authorList>
            <person name="Haridas S."/>
            <person name="Albert R."/>
            <person name="Binder M."/>
            <person name="Bloem J."/>
            <person name="LaButti K."/>
            <person name="Salamov A."/>
            <person name="Andreopoulos B."/>
            <person name="Baker S."/>
            <person name="Barry K."/>
            <person name="Bills G."/>
            <person name="Bluhm B."/>
            <person name="Cannon C."/>
            <person name="Castanera R."/>
            <person name="Culley D."/>
            <person name="Daum C."/>
            <person name="Ezra D."/>
            <person name="Gonzalez J."/>
            <person name="Henrissat B."/>
            <person name="Kuo A."/>
            <person name="Liang C."/>
            <person name="Lipzen A."/>
            <person name="Lutzoni F."/>
            <person name="Magnuson J."/>
            <person name="Mondo S."/>
            <person name="Nolan M."/>
            <person name="Ohm R."/>
            <person name="Pangilinan J."/>
            <person name="Park H.-J."/>
            <person name="Ramirez L."/>
            <person name="Alfaro M."/>
            <person name="Sun H."/>
            <person name="Tritt A."/>
            <person name="Yoshinaga Y."/>
            <person name="Zwiers L.-H."/>
            <person name="Turgeon B."/>
            <person name="Goodwin S."/>
            <person name="Spatafora J."/>
            <person name="Crous P."/>
            <person name="Grigoriev I."/>
        </authorList>
    </citation>
    <scope>NUCLEOTIDE SEQUENCE [LARGE SCALE GENOMIC DNA]</scope>
    <source>
        <strain evidence="2">CECT 20119</strain>
    </source>
</reference>
<protein>
    <submittedName>
        <fullName evidence="1">Uncharacterized protein</fullName>
    </submittedName>
</protein>
<gene>
    <name evidence="1" type="ORF">BDZ85DRAFT_307219</name>
</gene>
<dbReference type="OrthoDB" id="10489057at2759"/>